<keyword evidence="1" id="KW-1185">Reference proteome</keyword>
<reference evidence="2" key="1">
    <citation type="submission" date="2022-11" db="UniProtKB">
        <authorList>
            <consortium name="WormBaseParasite"/>
        </authorList>
    </citation>
    <scope>IDENTIFICATION</scope>
</reference>
<evidence type="ECO:0000313" key="1">
    <source>
        <dbReference type="Proteomes" id="UP000887565"/>
    </source>
</evidence>
<accession>A0A915JTC7</accession>
<protein>
    <submittedName>
        <fullName evidence="2">Uncharacterized protein</fullName>
    </submittedName>
</protein>
<sequence>MNHNDSPNDQHYKVDQARICHQDALKSAPIRSKNRVVIDDIPKANLLHKMVEEKFAVPNPELIECKNYKFDLRKDSEPINPKNYTMKYGAS</sequence>
<dbReference type="WBParaSite" id="nRc.2.0.1.t29077-RA">
    <property type="protein sequence ID" value="nRc.2.0.1.t29077-RA"/>
    <property type="gene ID" value="nRc.2.0.1.g29077"/>
</dbReference>
<organism evidence="1 2">
    <name type="scientific">Romanomermis culicivorax</name>
    <name type="common">Nematode worm</name>
    <dbReference type="NCBI Taxonomy" id="13658"/>
    <lineage>
        <taxon>Eukaryota</taxon>
        <taxon>Metazoa</taxon>
        <taxon>Ecdysozoa</taxon>
        <taxon>Nematoda</taxon>
        <taxon>Enoplea</taxon>
        <taxon>Dorylaimia</taxon>
        <taxon>Mermithida</taxon>
        <taxon>Mermithoidea</taxon>
        <taxon>Mermithidae</taxon>
        <taxon>Romanomermis</taxon>
    </lineage>
</organism>
<dbReference type="AlphaFoldDB" id="A0A915JTC7"/>
<proteinExistence type="predicted"/>
<dbReference type="Proteomes" id="UP000887565">
    <property type="component" value="Unplaced"/>
</dbReference>
<name>A0A915JTC7_ROMCU</name>
<evidence type="ECO:0000313" key="2">
    <source>
        <dbReference type="WBParaSite" id="nRc.2.0.1.t29077-RA"/>
    </source>
</evidence>